<accession>A0A1T5HX85</accession>
<evidence type="ECO:0000256" key="4">
    <source>
        <dbReference type="ARBA" id="ARBA00022519"/>
    </source>
</evidence>
<evidence type="ECO:0000256" key="6">
    <source>
        <dbReference type="ARBA" id="ARBA00022989"/>
    </source>
</evidence>
<dbReference type="InterPro" id="IPR051800">
    <property type="entry name" value="PqiA-PqiB_transport"/>
</dbReference>
<feature type="transmembrane region" description="Helical" evidence="8">
    <location>
        <begin position="107"/>
        <end position="132"/>
    </location>
</feature>
<keyword evidence="7 8" id="KW-0472">Membrane</keyword>
<keyword evidence="6 8" id="KW-1133">Transmembrane helix</keyword>
<proteinExistence type="inferred from homology"/>
<keyword evidence="5 8" id="KW-0812">Transmembrane</keyword>
<evidence type="ECO:0000313" key="9">
    <source>
        <dbReference type="EMBL" id="SKC31400.1"/>
    </source>
</evidence>
<evidence type="ECO:0000256" key="1">
    <source>
        <dbReference type="ARBA" id="ARBA00004429"/>
    </source>
</evidence>
<feature type="transmembrane region" description="Helical" evidence="8">
    <location>
        <begin position="325"/>
        <end position="349"/>
    </location>
</feature>
<sequence length="457" mass="50948">MSKQSKLARKAVDVQQSMMIACEECGLVVDIPNLNEGEKATCPRCGHTLIKTVSLPFQRPVAYGIACLIMLALSLSFPFLSFTVNGMGHQITLLNAAETLQHFENSVLAVLLMTTVIVFPAAYIVLVLYLYYCAHKVKNIGHVIHARSWLKFLCRVLFKIQPWLMVDVFLIGVLVSLVKISALAHIGLGNSFWAFCLYSVLVVKCVSLVDRTWLWDQFFAMVPVAGVHDGDTHMDHNHVGCHACNQINPMPTTHHARCLRCDSRLHVFDATHSLQFAWAYLIASIVFYIPANLYPMMYTVSLGQTEGSTILGGVVLLWKMGSWPIALVIFIASIFIPMAKMFTLAWLYFCAGKQADNSAHVAIKRLKLYRLTEFIGRWSMVDIFVVAILVALVQLQNVMAISPGPAALCFATVVIFTMLSAMSFDPRVFWIPKGKSYKQDSELDATESHSVVPSVHK</sequence>
<dbReference type="Proteomes" id="UP000189966">
    <property type="component" value="Unassembled WGS sequence"/>
</dbReference>
<keyword evidence="3" id="KW-1003">Cell membrane</keyword>
<reference evidence="9 10" key="1">
    <citation type="submission" date="2017-02" db="EMBL/GenBank/DDBJ databases">
        <authorList>
            <person name="Peterson S.W."/>
        </authorList>
    </citation>
    <scope>NUCLEOTIDE SEQUENCE [LARGE SCALE GENOMIC DNA]</scope>
    <source>
        <strain evidence="10">type strain: NCCB 100098</strain>
    </source>
</reference>
<dbReference type="InterPro" id="IPR005219">
    <property type="entry name" value="PqiA-like_proteobact"/>
</dbReference>
<dbReference type="GO" id="GO:0005886">
    <property type="term" value="C:plasma membrane"/>
    <property type="evidence" value="ECO:0007669"/>
    <property type="project" value="UniProtKB-SubCell"/>
</dbReference>
<comment type="subcellular location">
    <subcellularLocation>
        <location evidence="1">Cell inner membrane</location>
        <topology evidence="1">Multi-pass membrane protein</topology>
    </subcellularLocation>
</comment>
<feature type="transmembrane region" description="Helical" evidence="8">
    <location>
        <begin position="405"/>
        <end position="424"/>
    </location>
</feature>
<protein>
    <submittedName>
        <fullName evidence="9">Paraquat-inducible protein A</fullName>
    </submittedName>
</protein>
<evidence type="ECO:0000256" key="3">
    <source>
        <dbReference type="ARBA" id="ARBA00022475"/>
    </source>
</evidence>
<feature type="transmembrane region" description="Helical" evidence="8">
    <location>
        <begin position="61"/>
        <end position="87"/>
    </location>
</feature>
<comment type="similarity">
    <text evidence="2">Belongs to the PqiA family.</text>
</comment>
<feature type="transmembrane region" description="Helical" evidence="8">
    <location>
        <begin position="163"/>
        <end position="186"/>
    </location>
</feature>
<dbReference type="AlphaFoldDB" id="A0A1T5HX85"/>
<feature type="transmembrane region" description="Helical" evidence="8">
    <location>
        <begin position="374"/>
        <end position="393"/>
    </location>
</feature>
<dbReference type="InterPro" id="IPR007498">
    <property type="entry name" value="PqiA-like"/>
</dbReference>
<feature type="transmembrane region" description="Helical" evidence="8">
    <location>
        <begin position="273"/>
        <end position="291"/>
    </location>
</feature>
<dbReference type="Pfam" id="PF04403">
    <property type="entry name" value="PqiA"/>
    <property type="match status" value="2"/>
</dbReference>
<evidence type="ECO:0000256" key="5">
    <source>
        <dbReference type="ARBA" id="ARBA00022692"/>
    </source>
</evidence>
<organism evidence="9 10">
    <name type="scientific">Photobacterium piscicola</name>
    <dbReference type="NCBI Taxonomy" id="1378299"/>
    <lineage>
        <taxon>Bacteria</taxon>
        <taxon>Pseudomonadati</taxon>
        <taxon>Pseudomonadota</taxon>
        <taxon>Gammaproteobacteria</taxon>
        <taxon>Vibrionales</taxon>
        <taxon>Vibrionaceae</taxon>
        <taxon>Photobacterium</taxon>
    </lineage>
</organism>
<dbReference type="EMBL" id="FUZI01000001">
    <property type="protein sequence ID" value="SKC31400.1"/>
    <property type="molecule type" value="Genomic_DNA"/>
</dbReference>
<dbReference type="PANTHER" id="PTHR30462">
    <property type="entry name" value="INTERMEMBRANE TRANSPORT PROTEIN PQIB-RELATED"/>
    <property type="match status" value="1"/>
</dbReference>
<keyword evidence="4" id="KW-0997">Cell inner membrane</keyword>
<evidence type="ECO:0000256" key="2">
    <source>
        <dbReference type="ARBA" id="ARBA00007555"/>
    </source>
</evidence>
<dbReference type="NCBIfam" id="TIGR00155">
    <property type="entry name" value="pqiA_fam"/>
    <property type="match status" value="1"/>
</dbReference>
<name>A0A1T5HX85_9GAMM</name>
<dbReference type="PANTHER" id="PTHR30462:SF3">
    <property type="entry name" value="INTERMEMBRANE TRANSPORT PROTEIN PQIA"/>
    <property type="match status" value="1"/>
</dbReference>
<evidence type="ECO:0000313" key="10">
    <source>
        <dbReference type="Proteomes" id="UP000189966"/>
    </source>
</evidence>
<gene>
    <name evidence="9" type="primary">pqiA</name>
    <name evidence="9" type="ORF">CZ809_00878</name>
</gene>
<evidence type="ECO:0000256" key="8">
    <source>
        <dbReference type="SAM" id="Phobius"/>
    </source>
</evidence>
<evidence type="ECO:0000256" key="7">
    <source>
        <dbReference type="ARBA" id="ARBA00023136"/>
    </source>
</evidence>